<proteinExistence type="predicted"/>
<feature type="domain" description="Rieske" evidence="6">
    <location>
        <begin position="12"/>
        <end position="115"/>
    </location>
</feature>
<dbReference type="AlphaFoldDB" id="A0A6H1TSK6"/>
<name>A0A6H1TSK6_9CYAN</name>
<dbReference type="PANTHER" id="PTHR21266">
    <property type="entry name" value="IRON-SULFUR DOMAIN CONTAINING PROTEIN"/>
    <property type="match status" value="1"/>
</dbReference>
<dbReference type="PANTHER" id="PTHR21266:SF60">
    <property type="entry name" value="3-KETOSTEROID-9-ALPHA-MONOOXYGENASE, OXYGENASE COMPONENT"/>
    <property type="match status" value="1"/>
</dbReference>
<dbReference type="CDD" id="cd03469">
    <property type="entry name" value="Rieske_RO_Alpha_N"/>
    <property type="match status" value="1"/>
</dbReference>
<dbReference type="SUPFAM" id="SSF50022">
    <property type="entry name" value="ISP domain"/>
    <property type="match status" value="1"/>
</dbReference>
<dbReference type="KEGG" id="oxy:HCG48_01525"/>
<dbReference type="GO" id="GO:0046872">
    <property type="term" value="F:metal ion binding"/>
    <property type="evidence" value="ECO:0007669"/>
    <property type="project" value="UniProtKB-KW"/>
</dbReference>
<gene>
    <name evidence="7" type="ORF">HCG48_01525</name>
</gene>
<dbReference type="GO" id="GO:0051537">
    <property type="term" value="F:2 iron, 2 sulfur cluster binding"/>
    <property type="evidence" value="ECO:0007669"/>
    <property type="project" value="UniProtKB-KW"/>
</dbReference>
<keyword evidence="2" id="KW-0479">Metal-binding</keyword>
<keyword evidence="5" id="KW-0411">Iron-sulfur</keyword>
<keyword evidence="4" id="KW-0408">Iron</keyword>
<sequence length="324" mass="37368">MNEIDRALHEDWHPIAALNELEETTIQERCLLGESLILWRDGDRVAVWENRCPHRGAKLSGATATGDRLVCPYHGLHYDRAGQCIFIPAHPDLKPPDRLHVRSYPCQIHYDLIWVNLSKNNVPIPEFREWNDPNYRKFLCGPYVYESSGFRAIENFLDVSHFPFVHDGLLGDRDRPRVEEYTIDRDRNGLKLNNVGVWQPDPDGTGSGGRVTYDYSVSRPLTASFVKHARGGKLAIFFTVCPTAEEACVGWMWIAMNYGHNLPETELRAFQDRVVRQDLPIVASQRPKRLPLDLKAEIHLPCDRASIAYRQWLRELNIRFGTLW</sequence>
<dbReference type="GO" id="GO:0016705">
    <property type="term" value="F:oxidoreductase activity, acting on paired donors, with incorporation or reduction of molecular oxygen"/>
    <property type="evidence" value="ECO:0007669"/>
    <property type="project" value="UniProtKB-ARBA"/>
</dbReference>
<evidence type="ECO:0000256" key="2">
    <source>
        <dbReference type="ARBA" id="ARBA00022723"/>
    </source>
</evidence>
<dbReference type="Gene3D" id="3.90.380.10">
    <property type="entry name" value="Naphthalene 1,2-dioxygenase Alpha Subunit, Chain A, domain 1"/>
    <property type="match status" value="1"/>
</dbReference>
<reference evidence="7 8" key="1">
    <citation type="submission" date="2020-04" db="EMBL/GenBank/DDBJ databases">
        <authorList>
            <person name="Basu S."/>
            <person name="Maruthanayagam V."/>
            <person name="Chakraborty S."/>
            <person name="Pramanik A."/>
            <person name="Mukherjee J."/>
            <person name="Brink B."/>
        </authorList>
    </citation>
    <scope>NUCLEOTIDE SEQUENCE [LARGE SCALE GENOMIC DNA]</scope>
    <source>
        <strain evidence="7 8">AP17</strain>
    </source>
</reference>
<evidence type="ECO:0000259" key="6">
    <source>
        <dbReference type="PROSITE" id="PS51296"/>
    </source>
</evidence>
<organism evidence="7 8">
    <name type="scientific">Oxynema aestuarii AP17</name>
    <dbReference type="NCBI Taxonomy" id="2064643"/>
    <lineage>
        <taxon>Bacteria</taxon>
        <taxon>Bacillati</taxon>
        <taxon>Cyanobacteriota</taxon>
        <taxon>Cyanophyceae</taxon>
        <taxon>Oscillatoriophycideae</taxon>
        <taxon>Oscillatoriales</taxon>
        <taxon>Oscillatoriaceae</taxon>
        <taxon>Oxynema</taxon>
        <taxon>Oxynema aestuarii</taxon>
    </lineage>
</organism>
<dbReference type="InterPro" id="IPR036922">
    <property type="entry name" value="Rieske_2Fe-2S_sf"/>
</dbReference>
<dbReference type="InterPro" id="IPR050584">
    <property type="entry name" value="Cholesterol_7-desaturase"/>
</dbReference>
<dbReference type="Proteomes" id="UP000500857">
    <property type="component" value="Chromosome"/>
</dbReference>
<keyword evidence="3" id="KW-0560">Oxidoreductase</keyword>
<dbReference type="Pfam" id="PF00355">
    <property type="entry name" value="Rieske"/>
    <property type="match status" value="1"/>
</dbReference>
<dbReference type="Pfam" id="PF19112">
    <property type="entry name" value="VanA_C"/>
    <property type="match status" value="1"/>
</dbReference>
<evidence type="ECO:0000256" key="1">
    <source>
        <dbReference type="ARBA" id="ARBA00022714"/>
    </source>
</evidence>
<dbReference type="InterPro" id="IPR017941">
    <property type="entry name" value="Rieske_2Fe-2S"/>
</dbReference>
<evidence type="ECO:0000313" key="7">
    <source>
        <dbReference type="EMBL" id="QIZ69425.1"/>
    </source>
</evidence>
<dbReference type="SUPFAM" id="SSF55961">
    <property type="entry name" value="Bet v1-like"/>
    <property type="match status" value="1"/>
</dbReference>
<accession>A0A6H1TSK6</accession>
<dbReference type="GO" id="GO:0051213">
    <property type="term" value="F:dioxygenase activity"/>
    <property type="evidence" value="ECO:0007669"/>
    <property type="project" value="UniProtKB-KW"/>
</dbReference>
<dbReference type="EMBL" id="CP051167">
    <property type="protein sequence ID" value="QIZ69425.1"/>
    <property type="molecule type" value="Genomic_DNA"/>
</dbReference>
<keyword evidence="8" id="KW-1185">Reference proteome</keyword>
<dbReference type="Gene3D" id="2.102.10.10">
    <property type="entry name" value="Rieske [2Fe-2S] iron-sulphur domain"/>
    <property type="match status" value="1"/>
</dbReference>
<evidence type="ECO:0000256" key="4">
    <source>
        <dbReference type="ARBA" id="ARBA00023004"/>
    </source>
</evidence>
<dbReference type="InterPro" id="IPR044043">
    <property type="entry name" value="VanA_C_cat"/>
</dbReference>
<keyword evidence="7" id="KW-0223">Dioxygenase</keyword>
<keyword evidence="1" id="KW-0001">2Fe-2S</keyword>
<protein>
    <submittedName>
        <fullName evidence="7">Aromatic ring-hydroxylating dioxygenase subunit alpha</fullName>
    </submittedName>
</protein>
<evidence type="ECO:0000256" key="3">
    <source>
        <dbReference type="ARBA" id="ARBA00023002"/>
    </source>
</evidence>
<dbReference type="GO" id="GO:0004497">
    <property type="term" value="F:monooxygenase activity"/>
    <property type="evidence" value="ECO:0007669"/>
    <property type="project" value="UniProtKB-ARBA"/>
</dbReference>
<dbReference type="RefSeq" id="WP_168567582.1">
    <property type="nucleotide sequence ID" value="NZ_CP051167.1"/>
</dbReference>
<evidence type="ECO:0000313" key="8">
    <source>
        <dbReference type="Proteomes" id="UP000500857"/>
    </source>
</evidence>
<dbReference type="PROSITE" id="PS51296">
    <property type="entry name" value="RIESKE"/>
    <property type="match status" value="1"/>
</dbReference>
<evidence type="ECO:0000256" key="5">
    <source>
        <dbReference type="ARBA" id="ARBA00023014"/>
    </source>
</evidence>